<accession>A0A5C7FDT8</accession>
<dbReference type="AlphaFoldDB" id="A0A5C7FDT8"/>
<dbReference type="EMBL" id="VOXD01000023">
    <property type="protein sequence ID" value="TXF88395.1"/>
    <property type="molecule type" value="Genomic_DNA"/>
</dbReference>
<dbReference type="InterPro" id="IPR014985">
    <property type="entry name" value="WbqC"/>
</dbReference>
<dbReference type="Pfam" id="PF08889">
    <property type="entry name" value="WbqC"/>
    <property type="match status" value="1"/>
</dbReference>
<dbReference type="Proteomes" id="UP000321907">
    <property type="component" value="Unassembled WGS sequence"/>
</dbReference>
<sequence length="197" mass="22550">MKKPTPLLTTTAYFPPAHWLTGARDAGAWLVEGHENYQKGGQRNRCLIAGPNGTQTLSVPLEKGKHNRKPVREVRISYRNDWWREHEQSIRTAYGRSPFYEYYAEEIFAVPRSHPETLWELNQQITSTIVRLLQWPVLPETTEDFIFPDTPGYQRPGELPAGLSPYPQVFTDRHGYLARLSVLDALFCLGPGLTTKV</sequence>
<name>A0A5C7FDT8_9BACT</name>
<protein>
    <submittedName>
        <fullName evidence="1">WbqC family protein</fullName>
    </submittedName>
</protein>
<evidence type="ECO:0000313" key="2">
    <source>
        <dbReference type="Proteomes" id="UP000321907"/>
    </source>
</evidence>
<gene>
    <name evidence="1" type="ORF">FUA23_14755</name>
</gene>
<dbReference type="OrthoDB" id="1523452at2"/>
<organism evidence="1 2">
    <name type="scientific">Neolewinella aurantiaca</name>
    <dbReference type="NCBI Taxonomy" id="2602767"/>
    <lineage>
        <taxon>Bacteria</taxon>
        <taxon>Pseudomonadati</taxon>
        <taxon>Bacteroidota</taxon>
        <taxon>Saprospiria</taxon>
        <taxon>Saprospirales</taxon>
        <taxon>Lewinellaceae</taxon>
        <taxon>Neolewinella</taxon>
    </lineage>
</organism>
<comment type="caution">
    <text evidence="1">The sequence shown here is derived from an EMBL/GenBank/DDBJ whole genome shotgun (WGS) entry which is preliminary data.</text>
</comment>
<proteinExistence type="predicted"/>
<evidence type="ECO:0000313" key="1">
    <source>
        <dbReference type="EMBL" id="TXF88395.1"/>
    </source>
</evidence>
<dbReference type="RefSeq" id="WP_147931524.1">
    <property type="nucleotide sequence ID" value="NZ_VOXD01000023.1"/>
</dbReference>
<reference evidence="1 2" key="1">
    <citation type="submission" date="2019-08" db="EMBL/GenBank/DDBJ databases">
        <title>Lewinella sp. strain SSH13 Genome sequencing and assembly.</title>
        <authorList>
            <person name="Kim I."/>
        </authorList>
    </citation>
    <scope>NUCLEOTIDE SEQUENCE [LARGE SCALE GENOMIC DNA]</scope>
    <source>
        <strain evidence="1 2">SSH13</strain>
    </source>
</reference>
<keyword evidence="2" id="KW-1185">Reference proteome</keyword>